<dbReference type="Proteomes" id="UP000450917">
    <property type="component" value="Unassembled WGS sequence"/>
</dbReference>
<evidence type="ECO:0000313" key="1">
    <source>
        <dbReference type="EMBL" id="MUG73168.1"/>
    </source>
</evidence>
<protein>
    <submittedName>
        <fullName evidence="1">Uncharacterized protein</fullName>
    </submittedName>
</protein>
<proteinExistence type="predicted"/>
<keyword evidence="2" id="KW-1185">Reference proteome</keyword>
<dbReference type="EMBL" id="WNZX01000022">
    <property type="protein sequence ID" value="MUG73168.1"/>
    <property type="molecule type" value="Genomic_DNA"/>
</dbReference>
<gene>
    <name evidence="1" type="ORF">GNP93_21285</name>
</gene>
<dbReference type="RefSeq" id="WP_155615468.1">
    <property type="nucleotide sequence ID" value="NZ_WNZX01000022.1"/>
</dbReference>
<sequence length="427" mass="47320">MDPIDKELKQELSDGPFAQDGFTDALRKRIEERIMTAEAPSSPTVRRIRPWLAGAGAAAAAALLFLAVEGDRWFMPPASTLDSAPMAATASQVVPDFESTVRTALLVGLRTDTKTAEPTEEKSEYRTLLIAPDDSRLKVISQGPGILMPYKMDFWRLREARTVNGEGRAYVYWSAALAASSRSADQSAKQVAALSNAALTEKLLFVGNRYIAVEQKVMTRDKKGDLRSSRFVWVKDVPQLAGASNPDEPPLQQPHVKLKDIFGTAVEPALQQLDPYLPLMPSEFQPKHASTDTWGESWTIARQQGRWIAKVASYENDASGDSQSYRLKDVPMSLPAEVVSHDRLVPEWGEIKRIQPAAVDAYSSPNLDVVLVVADRHLIVYPYKGVLLPNPLLTVELKPQESIIMAHWATDPYIDPWKKNVSAFLTQ</sequence>
<reference evidence="1 2" key="1">
    <citation type="submission" date="2019-11" db="EMBL/GenBank/DDBJ databases">
        <title>Draft genome sequences of five Paenibacillus species of dairy origin.</title>
        <authorList>
            <person name="Olajide A.M."/>
            <person name="Chen S."/>
            <person name="Lapointe G."/>
        </authorList>
    </citation>
    <scope>NUCLEOTIDE SEQUENCE [LARGE SCALE GENOMIC DNA]</scope>
    <source>
        <strain evidence="1 2">2CS3</strain>
    </source>
</reference>
<dbReference type="AlphaFoldDB" id="A0A7X2ZDY9"/>
<organism evidence="1 2">
    <name type="scientific">Paenibacillus validus</name>
    <dbReference type="NCBI Taxonomy" id="44253"/>
    <lineage>
        <taxon>Bacteria</taxon>
        <taxon>Bacillati</taxon>
        <taxon>Bacillota</taxon>
        <taxon>Bacilli</taxon>
        <taxon>Bacillales</taxon>
        <taxon>Paenibacillaceae</taxon>
        <taxon>Paenibacillus</taxon>
    </lineage>
</organism>
<evidence type="ECO:0000313" key="2">
    <source>
        <dbReference type="Proteomes" id="UP000450917"/>
    </source>
</evidence>
<accession>A0A7X2ZDY9</accession>
<name>A0A7X2ZDY9_9BACL</name>
<comment type="caution">
    <text evidence="1">The sequence shown here is derived from an EMBL/GenBank/DDBJ whole genome shotgun (WGS) entry which is preliminary data.</text>
</comment>